<sequence>MRFVSEEGFLLDDVYLTSISTQVFHEGSEALRITWDVSIKPLAIDEVLWAAFLPDVEMGPKMRINRRINGAFTIQPLRLSRASHDVAATDEPDWEPVLDEFDRVRADFIADHPTAADFVSALRRADDGIAPSRGLTRLVTALISAGDNTEAANIADEAIARGERGSMSSTVDVLKYLSAYAKGPEAYSAFTASLAPTHDYQVLQHSDRDISVGLSREHHRGTMRRDLESMNGADPWAVVLRARAPLGAPEDFTTSRYLQAAGTAEAMVVELCMPGGADIGAVSVRSVVGHPSTGRAERDVEITLPRGIERISRDEVFTADQAAGLFETFYRTDTIGEDYVLRPVEGYTADGGHVYPET</sequence>
<evidence type="ECO:0000313" key="1">
    <source>
        <dbReference type="EMBL" id="ORX15340.1"/>
    </source>
</evidence>
<dbReference type="AlphaFoldDB" id="A0A1X2FA65"/>
<accession>A0A1X2FA65</accession>
<organism evidence="1 2">
    <name type="scientific">Mycolicibacterium wolinskyi</name>
    <dbReference type="NCBI Taxonomy" id="59750"/>
    <lineage>
        <taxon>Bacteria</taxon>
        <taxon>Bacillati</taxon>
        <taxon>Actinomycetota</taxon>
        <taxon>Actinomycetes</taxon>
        <taxon>Mycobacteriales</taxon>
        <taxon>Mycobacteriaceae</taxon>
        <taxon>Mycolicibacterium</taxon>
    </lineage>
</organism>
<dbReference type="Proteomes" id="UP000193964">
    <property type="component" value="Unassembled WGS sequence"/>
</dbReference>
<reference evidence="1 2" key="1">
    <citation type="submission" date="2016-01" db="EMBL/GenBank/DDBJ databases">
        <title>The new phylogeny of the genus Mycobacterium.</title>
        <authorList>
            <person name="Tarcisio F."/>
            <person name="Conor M."/>
            <person name="Antonella G."/>
            <person name="Elisabetta G."/>
            <person name="Giulia F.S."/>
            <person name="Sara T."/>
            <person name="Anna F."/>
            <person name="Clotilde B."/>
            <person name="Roberto B."/>
            <person name="Veronica D.S."/>
            <person name="Fabio R."/>
            <person name="Monica P."/>
            <person name="Olivier J."/>
            <person name="Enrico T."/>
            <person name="Nicola S."/>
        </authorList>
    </citation>
    <scope>NUCLEOTIDE SEQUENCE [LARGE SCALE GENOMIC DNA]</scope>
    <source>
        <strain evidence="1 2">ATCC 700010</strain>
    </source>
</reference>
<evidence type="ECO:0000313" key="2">
    <source>
        <dbReference type="Proteomes" id="UP000193964"/>
    </source>
</evidence>
<dbReference type="EMBL" id="LQQA01000013">
    <property type="protein sequence ID" value="ORX15340.1"/>
    <property type="molecule type" value="Genomic_DNA"/>
</dbReference>
<protein>
    <submittedName>
        <fullName evidence="1">Uncharacterized protein</fullName>
    </submittedName>
</protein>
<comment type="caution">
    <text evidence="1">The sequence shown here is derived from an EMBL/GenBank/DDBJ whole genome shotgun (WGS) entry which is preliminary data.</text>
</comment>
<gene>
    <name evidence="1" type="ORF">AWC31_22345</name>
</gene>
<name>A0A1X2FA65_9MYCO</name>
<proteinExistence type="predicted"/>